<proteinExistence type="predicted"/>
<dbReference type="AlphaFoldDB" id="A0A5A7SBD4"/>
<evidence type="ECO:0000256" key="1">
    <source>
        <dbReference type="SAM" id="SignalP"/>
    </source>
</evidence>
<gene>
    <name evidence="2" type="ORF">FOY51_08565</name>
</gene>
<evidence type="ECO:0000313" key="3">
    <source>
        <dbReference type="Proteomes" id="UP000322244"/>
    </source>
</evidence>
<dbReference type="Proteomes" id="UP000322244">
    <property type="component" value="Unassembled WGS sequence"/>
</dbReference>
<name>A0A5A7SBD4_9NOCA</name>
<sequence>MIKDTKRHLFAKVMVTGSLVALPMGLFAAPALAAPSVPGLTQVNRPWQQDCDHGGPWQWQQNRGQWGWNNCDNGHGHWEWHGDRWGHGRWEWQRFN</sequence>
<organism evidence="2 3">
    <name type="scientific">Antrihabitans cavernicola</name>
    <dbReference type="NCBI Taxonomy" id="2495913"/>
    <lineage>
        <taxon>Bacteria</taxon>
        <taxon>Bacillati</taxon>
        <taxon>Actinomycetota</taxon>
        <taxon>Actinomycetes</taxon>
        <taxon>Mycobacteriales</taxon>
        <taxon>Nocardiaceae</taxon>
        <taxon>Antrihabitans</taxon>
    </lineage>
</organism>
<dbReference type="RefSeq" id="WP_149429793.1">
    <property type="nucleotide sequence ID" value="NZ_VLNY01000003.1"/>
</dbReference>
<accession>A0A5A7SBD4</accession>
<feature type="chain" id="PRO_5022747905" description="Secreted protein" evidence="1">
    <location>
        <begin position="34"/>
        <end position="96"/>
    </location>
</feature>
<comment type="caution">
    <text evidence="2">The sequence shown here is derived from an EMBL/GenBank/DDBJ whole genome shotgun (WGS) entry which is preliminary data.</text>
</comment>
<reference evidence="2 3" key="1">
    <citation type="submission" date="2019-07" db="EMBL/GenBank/DDBJ databases">
        <title>Rhodococcus cavernicolus sp. nov., isolated from a cave.</title>
        <authorList>
            <person name="Lee S.D."/>
        </authorList>
    </citation>
    <scope>NUCLEOTIDE SEQUENCE [LARGE SCALE GENOMIC DNA]</scope>
    <source>
        <strain evidence="2 3">C1-24</strain>
    </source>
</reference>
<keyword evidence="1" id="KW-0732">Signal</keyword>
<feature type="signal peptide" evidence="1">
    <location>
        <begin position="1"/>
        <end position="33"/>
    </location>
</feature>
<evidence type="ECO:0008006" key="4">
    <source>
        <dbReference type="Google" id="ProtNLM"/>
    </source>
</evidence>
<keyword evidence="3" id="KW-1185">Reference proteome</keyword>
<protein>
    <recommendedName>
        <fullName evidence="4">Secreted protein</fullName>
    </recommendedName>
</protein>
<dbReference type="EMBL" id="VLNY01000003">
    <property type="protein sequence ID" value="KAA0023448.1"/>
    <property type="molecule type" value="Genomic_DNA"/>
</dbReference>
<evidence type="ECO:0000313" key="2">
    <source>
        <dbReference type="EMBL" id="KAA0023448.1"/>
    </source>
</evidence>